<dbReference type="InterPro" id="IPR000821">
    <property type="entry name" value="Ala_racemase"/>
</dbReference>
<dbReference type="CDD" id="cd00430">
    <property type="entry name" value="PLPDE_III_AR"/>
    <property type="match status" value="1"/>
</dbReference>
<dbReference type="Gene3D" id="3.40.1190.10">
    <property type="entry name" value="Mur-like, catalytic domain"/>
    <property type="match status" value="1"/>
</dbReference>
<dbReference type="GO" id="GO:0008784">
    <property type="term" value="F:alanine racemase activity"/>
    <property type="evidence" value="ECO:0007669"/>
    <property type="project" value="UniProtKB-UniRule"/>
</dbReference>
<dbReference type="InterPro" id="IPR011079">
    <property type="entry name" value="Ala_racemase_C"/>
</dbReference>
<dbReference type="InterPro" id="IPR009006">
    <property type="entry name" value="Ala_racemase/Decarboxylase_C"/>
</dbReference>
<keyword evidence="3 5" id="KW-0663">Pyridoxal phosphate</keyword>
<evidence type="ECO:0000256" key="7">
    <source>
        <dbReference type="PIRSR" id="PIRSR600821-52"/>
    </source>
</evidence>
<comment type="catalytic activity">
    <reaction evidence="1 5">
        <text>L-alanine = D-alanine</text>
        <dbReference type="Rhea" id="RHEA:20249"/>
        <dbReference type="ChEBI" id="CHEBI:57416"/>
        <dbReference type="ChEBI" id="CHEBI:57972"/>
        <dbReference type="EC" id="5.1.1.1"/>
    </reaction>
</comment>
<dbReference type="SUPFAM" id="SSF53623">
    <property type="entry name" value="MurD-like peptide ligases, catalytic domain"/>
    <property type="match status" value="1"/>
</dbReference>
<dbReference type="Pfam" id="PF01168">
    <property type="entry name" value="Ala_racemase_N"/>
    <property type="match status" value="1"/>
</dbReference>
<sequence>MMKSEAYPYPIGRLYSQYQSYDLVIDSRLVGNPDKALFFALRGERRDGHAFIPQLLRMGVRHFVVNQATYKEYEPGIADVRLPGSLPGPVFTQVDDPSEVLRQLAGYHRRQFDIPVIAITGSNGKTIVKDWLTELMETRYSVCASPRSFNSLIGVPLSVWQLRGKHEVAIFEVGISQPGDMERLRDIVRPTHGVLTTIGSAHEGNFASREALAREKFLLFEGVRQLVINAAEDFRYLAQERVGEGKIVSWSGEGRSALCIDGEEWSIEYPNLPSVYLDNARTATTVARLFAVDWKDIQARVRHLVPLGNRLEHRQGRDGGNVINDSYSNDFSALAAAIDFAETLDTFESITLILGHVQPLENLEQKLRKLLRGRIDRLLLVGDRHAYLLDDFPGAVSYPSVAQLVKDIPGLRFHRETVLVKGASYQGLDQVADMLSQQLHRTILKVDLAALKHNYRTYTKRVPDGCKVIVMAKASAYGSGALPVARVLEDVGADYLAVAYAEEGRELRRGGIRIPIMVLNAEAYSYPMLAEYDLEPVVHRMEQLRYAANLNLPAHIELDTGMGRLGFLASDFRALFSNYDGLDAANIGSLFTHLAASEDPAHDAYTHHQLRVFDQLYEEYRENGGAEVRRHALNSNGISRFPQAAYDMVRLGIGLYGIGDETLQMHLHPALTLTTTVTALSDRDAGQTIGYGRRGKLESSARLAVLSIGYADGLPRLAGEGRFGIRINGVLAPTVGAICMDMCTVDVTAIVDVKVGDEAIIFGPDHPIELLATAAHTIPYEILTNIGQRVHRVYVGE</sequence>
<comment type="cofactor">
    <cofactor evidence="2 5 6">
        <name>pyridoxal 5'-phosphate</name>
        <dbReference type="ChEBI" id="CHEBI:597326"/>
    </cofactor>
</comment>
<feature type="domain" description="Alanine racemase C-terminal" evidence="8">
    <location>
        <begin position="670"/>
        <end position="795"/>
    </location>
</feature>
<evidence type="ECO:0000256" key="1">
    <source>
        <dbReference type="ARBA" id="ARBA00000316"/>
    </source>
</evidence>
<dbReference type="Gene3D" id="3.40.1390.10">
    <property type="entry name" value="MurE/MurF, N-terminal domain"/>
    <property type="match status" value="1"/>
</dbReference>
<dbReference type="HAMAP" id="MF_01201">
    <property type="entry name" value="Ala_racemase"/>
    <property type="match status" value="1"/>
</dbReference>
<evidence type="ECO:0000256" key="2">
    <source>
        <dbReference type="ARBA" id="ARBA00001933"/>
    </source>
</evidence>
<dbReference type="SUPFAM" id="SSF50621">
    <property type="entry name" value="Alanine racemase C-terminal domain-like"/>
    <property type="match status" value="1"/>
</dbReference>
<dbReference type="GO" id="GO:0005829">
    <property type="term" value="C:cytosol"/>
    <property type="evidence" value="ECO:0007669"/>
    <property type="project" value="TreeGrafter"/>
</dbReference>
<dbReference type="InterPro" id="IPR013221">
    <property type="entry name" value="Mur_ligase_cen"/>
</dbReference>
<feature type="binding site" evidence="5 7">
    <location>
        <position position="740"/>
    </location>
    <ligand>
        <name>substrate</name>
    </ligand>
</feature>
<dbReference type="GO" id="GO:0016881">
    <property type="term" value="F:acid-amino acid ligase activity"/>
    <property type="evidence" value="ECO:0007669"/>
    <property type="project" value="InterPro"/>
</dbReference>
<dbReference type="OrthoDB" id="9801978at2"/>
<dbReference type="InterPro" id="IPR001608">
    <property type="entry name" value="Ala_racemase_N"/>
</dbReference>
<dbReference type="SMART" id="SM01005">
    <property type="entry name" value="Ala_racemase_C"/>
    <property type="match status" value="1"/>
</dbReference>
<dbReference type="Pfam" id="PF08245">
    <property type="entry name" value="Mur_ligase_M"/>
    <property type="match status" value="1"/>
</dbReference>
<name>A0A2S6I481_9BACT</name>
<dbReference type="Pfam" id="PF01225">
    <property type="entry name" value="Mur_ligase"/>
    <property type="match status" value="1"/>
</dbReference>
<gene>
    <name evidence="9" type="ORF">CLV84_2919</name>
</gene>
<evidence type="ECO:0000313" key="9">
    <source>
        <dbReference type="EMBL" id="PPK86002.1"/>
    </source>
</evidence>
<evidence type="ECO:0000256" key="4">
    <source>
        <dbReference type="ARBA" id="ARBA00023235"/>
    </source>
</evidence>
<protein>
    <recommendedName>
        <fullName evidence="5">Alanine racemase</fullName>
        <ecNumber evidence="5">5.1.1.1</ecNumber>
    </recommendedName>
</protein>
<reference evidence="9 10" key="1">
    <citation type="submission" date="2018-02" db="EMBL/GenBank/DDBJ databases">
        <title>Genomic Encyclopedia of Archaeal and Bacterial Type Strains, Phase II (KMG-II): from individual species to whole genera.</title>
        <authorList>
            <person name="Goeker M."/>
        </authorList>
    </citation>
    <scope>NUCLEOTIDE SEQUENCE [LARGE SCALE GENOMIC DNA]</scope>
    <source>
        <strain evidence="9 10">DSM 29526</strain>
    </source>
</reference>
<dbReference type="Gene3D" id="2.40.37.10">
    <property type="entry name" value="Lyase, Ornithine Decarboxylase, Chain A, domain 1"/>
    <property type="match status" value="1"/>
</dbReference>
<dbReference type="Gene3D" id="3.20.20.10">
    <property type="entry name" value="Alanine racemase"/>
    <property type="match status" value="1"/>
</dbReference>
<comment type="function">
    <text evidence="5">Catalyzes the interconversion of L-alanine and D-alanine. May also act on other amino acids.</text>
</comment>
<dbReference type="InterPro" id="IPR036565">
    <property type="entry name" value="Mur-like_cat_sf"/>
</dbReference>
<feature type="active site" description="Proton acceptor; specific for L-alanine" evidence="5">
    <location>
        <position position="691"/>
    </location>
</feature>
<feature type="binding site" evidence="5 7">
    <location>
        <position position="564"/>
    </location>
    <ligand>
        <name>substrate</name>
    </ligand>
</feature>
<feature type="modified residue" description="N6-(pyridoxal phosphate)lysine" evidence="5 6">
    <location>
        <position position="473"/>
    </location>
</feature>
<dbReference type="AlphaFoldDB" id="A0A2S6I481"/>
<dbReference type="InterPro" id="IPR000713">
    <property type="entry name" value="Mur_ligase_N"/>
</dbReference>
<dbReference type="NCBIfam" id="TIGR00492">
    <property type="entry name" value="alr"/>
    <property type="match status" value="1"/>
</dbReference>
<dbReference type="PRINTS" id="PR00992">
    <property type="entry name" value="ALARACEMASE"/>
</dbReference>
<dbReference type="RefSeq" id="WP_104420473.1">
    <property type="nucleotide sequence ID" value="NZ_PTJC01000006.1"/>
</dbReference>
<dbReference type="UniPathway" id="UPA00042">
    <property type="reaction ID" value="UER00497"/>
</dbReference>
<proteinExistence type="inferred from homology"/>
<organism evidence="9 10">
    <name type="scientific">Neolewinella xylanilytica</name>
    <dbReference type="NCBI Taxonomy" id="1514080"/>
    <lineage>
        <taxon>Bacteria</taxon>
        <taxon>Pseudomonadati</taxon>
        <taxon>Bacteroidota</taxon>
        <taxon>Saprospiria</taxon>
        <taxon>Saprospirales</taxon>
        <taxon>Lewinellaceae</taxon>
        <taxon>Neolewinella</taxon>
    </lineage>
</organism>
<dbReference type="GO" id="GO:0030632">
    <property type="term" value="P:D-alanine biosynthetic process"/>
    <property type="evidence" value="ECO:0007669"/>
    <property type="project" value="UniProtKB-UniRule"/>
</dbReference>
<dbReference type="EC" id="5.1.1.1" evidence="5"/>
<dbReference type="SUPFAM" id="SSF63418">
    <property type="entry name" value="MurE/MurF N-terminal domain"/>
    <property type="match status" value="1"/>
</dbReference>
<keyword evidence="10" id="KW-1185">Reference proteome</keyword>
<dbReference type="PANTHER" id="PTHR30511:SF0">
    <property type="entry name" value="ALANINE RACEMASE, CATABOLIC-RELATED"/>
    <property type="match status" value="1"/>
</dbReference>
<dbReference type="InterPro" id="IPR029066">
    <property type="entry name" value="PLP-binding_barrel"/>
</dbReference>
<dbReference type="FunFam" id="3.20.20.10:FF:000002">
    <property type="entry name" value="Alanine racemase"/>
    <property type="match status" value="1"/>
</dbReference>
<dbReference type="Gene3D" id="3.90.190.20">
    <property type="entry name" value="Mur ligase, C-terminal domain"/>
    <property type="match status" value="1"/>
</dbReference>
<comment type="caution">
    <text evidence="9">The sequence shown here is derived from an EMBL/GenBank/DDBJ whole genome shotgun (WGS) entry which is preliminary data.</text>
</comment>
<evidence type="ECO:0000313" key="10">
    <source>
        <dbReference type="Proteomes" id="UP000237662"/>
    </source>
</evidence>
<keyword evidence="9" id="KW-0436">Ligase</keyword>
<evidence type="ECO:0000256" key="5">
    <source>
        <dbReference type="HAMAP-Rule" id="MF_01201"/>
    </source>
</evidence>
<dbReference type="Proteomes" id="UP000237662">
    <property type="component" value="Unassembled WGS sequence"/>
</dbReference>
<dbReference type="SUPFAM" id="SSF51419">
    <property type="entry name" value="PLP-binding barrel"/>
    <property type="match status" value="1"/>
</dbReference>
<comment type="pathway">
    <text evidence="5">Amino-acid biosynthesis; D-alanine biosynthesis; D-alanine from L-alanine: step 1/1.</text>
</comment>
<dbReference type="GO" id="GO:0005524">
    <property type="term" value="F:ATP binding"/>
    <property type="evidence" value="ECO:0007669"/>
    <property type="project" value="InterPro"/>
</dbReference>
<dbReference type="Pfam" id="PF00842">
    <property type="entry name" value="Ala_racemase_C"/>
    <property type="match status" value="1"/>
</dbReference>
<dbReference type="InterPro" id="IPR035911">
    <property type="entry name" value="MurE/MurF_N"/>
</dbReference>
<dbReference type="InterPro" id="IPR036615">
    <property type="entry name" value="Mur_ligase_C_dom_sf"/>
</dbReference>
<comment type="similarity">
    <text evidence="5">Belongs to the alanine racemase family.</text>
</comment>
<feature type="active site" description="Proton acceptor; specific for D-alanine" evidence="5">
    <location>
        <position position="473"/>
    </location>
</feature>
<keyword evidence="4 5" id="KW-0413">Isomerase</keyword>
<accession>A0A2S6I481</accession>
<dbReference type="EMBL" id="PTJC01000006">
    <property type="protein sequence ID" value="PPK86002.1"/>
    <property type="molecule type" value="Genomic_DNA"/>
</dbReference>
<evidence type="ECO:0000256" key="3">
    <source>
        <dbReference type="ARBA" id="ARBA00022898"/>
    </source>
</evidence>
<dbReference type="GO" id="GO:0030170">
    <property type="term" value="F:pyridoxal phosphate binding"/>
    <property type="evidence" value="ECO:0007669"/>
    <property type="project" value="UniProtKB-UniRule"/>
</dbReference>
<dbReference type="SUPFAM" id="SSF53244">
    <property type="entry name" value="MurD-like peptide ligases, peptide-binding domain"/>
    <property type="match status" value="1"/>
</dbReference>
<evidence type="ECO:0000259" key="8">
    <source>
        <dbReference type="SMART" id="SM01005"/>
    </source>
</evidence>
<dbReference type="PANTHER" id="PTHR30511">
    <property type="entry name" value="ALANINE RACEMASE"/>
    <property type="match status" value="1"/>
</dbReference>
<evidence type="ECO:0000256" key="6">
    <source>
        <dbReference type="PIRSR" id="PIRSR600821-50"/>
    </source>
</evidence>